<feature type="non-terminal residue" evidence="3">
    <location>
        <position position="126"/>
    </location>
</feature>
<dbReference type="PANTHER" id="PTHR47881">
    <property type="entry name" value="TUMOR NECROSIS FACTOR RECEPTOR SUBFAMILY MEMBER 4"/>
    <property type="match status" value="1"/>
</dbReference>
<dbReference type="Gene3D" id="2.10.50.10">
    <property type="entry name" value="Tumor Necrosis Factor Receptor, subunit A, domain 2"/>
    <property type="match status" value="2"/>
</dbReference>
<accession>A0A852KBC4</accession>
<evidence type="ECO:0000313" key="3">
    <source>
        <dbReference type="EMBL" id="NXX75112.1"/>
    </source>
</evidence>
<dbReference type="EMBL" id="WBNH01001458">
    <property type="protein sequence ID" value="NXX75112.1"/>
    <property type="molecule type" value="Genomic_DNA"/>
</dbReference>
<name>A0A852KBC4_UROIN</name>
<feature type="domain" description="TNFR-Cys" evidence="2">
    <location>
        <begin position="26"/>
        <end position="67"/>
    </location>
</feature>
<organism evidence="3 4">
    <name type="scientific">Urocolius indicus</name>
    <name type="common">Red-faced mousebird</name>
    <name type="synonym">Colius indicus</name>
    <dbReference type="NCBI Taxonomy" id="458196"/>
    <lineage>
        <taxon>Eukaryota</taxon>
        <taxon>Metazoa</taxon>
        <taxon>Chordata</taxon>
        <taxon>Craniata</taxon>
        <taxon>Vertebrata</taxon>
        <taxon>Euteleostomi</taxon>
        <taxon>Archelosauria</taxon>
        <taxon>Archosauria</taxon>
        <taxon>Dinosauria</taxon>
        <taxon>Saurischia</taxon>
        <taxon>Theropoda</taxon>
        <taxon>Coelurosauria</taxon>
        <taxon>Aves</taxon>
        <taxon>Neognathae</taxon>
        <taxon>Neoaves</taxon>
        <taxon>Telluraves</taxon>
        <taxon>Coraciimorphae</taxon>
        <taxon>Coliiformes</taxon>
        <taxon>Coliidae</taxon>
        <taxon>Urocolius</taxon>
    </lineage>
</organism>
<dbReference type="Pfam" id="PF00020">
    <property type="entry name" value="TNFR_c6"/>
    <property type="match status" value="2"/>
</dbReference>
<dbReference type="PANTHER" id="PTHR47881:SF1">
    <property type="entry name" value="TUMOR NECROSIS FACTOR RECEPTOR SUPERFAMILY MEMBER 4"/>
    <property type="match status" value="1"/>
</dbReference>
<evidence type="ECO:0000256" key="1">
    <source>
        <dbReference type="PROSITE-ProRule" id="PRU00206"/>
    </source>
</evidence>
<dbReference type="GO" id="GO:0006954">
    <property type="term" value="P:inflammatory response"/>
    <property type="evidence" value="ECO:0007669"/>
    <property type="project" value="InterPro"/>
</dbReference>
<comment type="caution">
    <text evidence="1">Lacks conserved residue(s) required for the propagation of feature annotation.</text>
</comment>
<dbReference type="AlphaFoldDB" id="A0A852KBC4"/>
<proteinExistence type="predicted"/>
<dbReference type="Proteomes" id="UP000654395">
    <property type="component" value="Unassembled WGS sequence"/>
</dbReference>
<dbReference type="PROSITE" id="PS50050">
    <property type="entry name" value="TNFR_NGFR_2"/>
    <property type="match status" value="1"/>
</dbReference>
<dbReference type="InterPro" id="IPR020445">
    <property type="entry name" value="TNFR_4"/>
</dbReference>
<comment type="caution">
    <text evidence="3">The sequence shown here is derived from an EMBL/GenBank/DDBJ whole genome shotgun (WGS) entry which is preliminary data.</text>
</comment>
<sequence>SCYVVFVLGERMKERCTAKTDTVCVPCQEGYFSSEHNHGFCKSCTFCNTRDGSMEVKKCEKTSDRICKCIPGYMPDVKYPLGSMCLQCPEGFYSTGGNEKCQPWTNCSMLGKNTLQPGTKTKDAVC</sequence>
<dbReference type="GO" id="GO:0005031">
    <property type="term" value="F:tumor necrosis factor receptor activity"/>
    <property type="evidence" value="ECO:0007669"/>
    <property type="project" value="InterPro"/>
</dbReference>
<protein>
    <submittedName>
        <fullName evidence="3">TNR4 factor</fullName>
    </submittedName>
</protein>
<evidence type="ECO:0000259" key="2">
    <source>
        <dbReference type="PROSITE" id="PS50050"/>
    </source>
</evidence>
<dbReference type="SMART" id="SM00208">
    <property type="entry name" value="TNFR"/>
    <property type="match status" value="2"/>
</dbReference>
<feature type="repeat" description="TNFR-Cys" evidence="1">
    <location>
        <begin position="26"/>
        <end position="67"/>
    </location>
</feature>
<reference evidence="3" key="1">
    <citation type="submission" date="2020-02" db="EMBL/GenBank/DDBJ databases">
        <title>Bird 10,000 Genomes (B10K) Project - Family phase.</title>
        <authorList>
            <person name="Zhang G."/>
        </authorList>
    </citation>
    <scope>NUCLEOTIDE SEQUENCE</scope>
    <source>
        <strain evidence="3">B10K-DU-030-59</strain>
    </source>
</reference>
<dbReference type="InterPro" id="IPR001368">
    <property type="entry name" value="TNFR/NGFR_Cys_rich_reg"/>
</dbReference>
<feature type="non-terminal residue" evidence="3">
    <location>
        <position position="1"/>
    </location>
</feature>
<dbReference type="SUPFAM" id="SSF57586">
    <property type="entry name" value="TNF receptor-like"/>
    <property type="match status" value="3"/>
</dbReference>
<evidence type="ECO:0000313" key="4">
    <source>
        <dbReference type="Proteomes" id="UP000654395"/>
    </source>
</evidence>
<gene>
    <name evidence="3" type="primary">Tnfrsf4</name>
    <name evidence="3" type="ORF">UROIND_R06511</name>
</gene>
<keyword evidence="4" id="KW-1185">Reference proteome</keyword>
<dbReference type="OrthoDB" id="9950067at2759"/>